<dbReference type="Gene3D" id="2.30.40.10">
    <property type="entry name" value="Urease, subunit C, domain 1"/>
    <property type="match status" value="1"/>
</dbReference>
<dbReference type="GO" id="GO:0006145">
    <property type="term" value="P:purine nucleobase catabolic process"/>
    <property type="evidence" value="ECO:0007669"/>
    <property type="project" value="TreeGrafter"/>
</dbReference>
<reference evidence="4 5" key="1">
    <citation type="submission" date="2020-08" db="EMBL/GenBank/DDBJ databases">
        <title>Genomic Encyclopedia of Type Strains, Phase IV (KMG-IV): sequencing the most valuable type-strain genomes for metagenomic binning, comparative biology and taxonomic classification.</title>
        <authorList>
            <person name="Goeker M."/>
        </authorList>
    </citation>
    <scope>NUCLEOTIDE SEQUENCE [LARGE SCALE GENOMIC DNA]</scope>
    <source>
        <strain evidence="4 5">DSM 17976</strain>
    </source>
</reference>
<comment type="caution">
    <text evidence="4">The sequence shown here is derived from an EMBL/GenBank/DDBJ whole genome shotgun (WGS) entry which is preliminary data.</text>
</comment>
<dbReference type="InterPro" id="IPR050138">
    <property type="entry name" value="DHOase/Allantoinase_Hydrolase"/>
</dbReference>
<dbReference type="Pfam" id="PF01979">
    <property type="entry name" value="Amidohydro_1"/>
    <property type="match status" value="1"/>
</dbReference>
<organism evidence="4 5">
    <name type="scientific">Runella defluvii</name>
    <dbReference type="NCBI Taxonomy" id="370973"/>
    <lineage>
        <taxon>Bacteria</taxon>
        <taxon>Pseudomonadati</taxon>
        <taxon>Bacteroidota</taxon>
        <taxon>Cytophagia</taxon>
        <taxon>Cytophagales</taxon>
        <taxon>Spirosomataceae</taxon>
        <taxon>Runella</taxon>
    </lineage>
</organism>
<dbReference type="GO" id="GO:0046872">
    <property type="term" value="F:metal ion binding"/>
    <property type="evidence" value="ECO:0007669"/>
    <property type="project" value="InterPro"/>
</dbReference>
<sequence length="423" mass="46641">MLLIRSVKITDTHSPYNGQLKDILVENGQISQIADHIEAANAQVLEGKNWHISPGWVDMRVHAYDPGYEQKEDLRSACAAAAVGGFTDIAVLPNAKPALDSKDTLVYVKHRALGQVVNVHPIGAVTKSCEGKDFTEMIDLSHAGAVAFSDGSHPIYNTHILLKSLQYLQQVDRVLMNRPEDYDLTVFGQMNEGEVSTLLGMRGIPTIAEELMVMRDLKMLEYMGIKSETPLLHFSTISTATTVELIRAAKAKGYPVSCDVAAHQIAFDDSALLNFDTNYKVNPPFRAQSDIEAIWEGLADGTIDAVVSDHNPQDEESKNLEFDLAEFGIIGLETAFAVLNTHNTQLPLDQLVGKLTHQPRAILRLPSVTISEANVANFTIFNPDLEWIFKETRSKSKNSPFFGTQFKGKAVYVINQGMVEKCG</sequence>
<gene>
    <name evidence="4" type="ORF">FHS57_005283</name>
</gene>
<feature type="domain" description="Dihydroorotase catalytic" evidence="3">
    <location>
        <begin position="52"/>
        <end position="224"/>
    </location>
</feature>
<dbReference type="InterPro" id="IPR006680">
    <property type="entry name" value="Amidohydro-rel"/>
</dbReference>
<protein>
    <submittedName>
        <fullName evidence="4">Dihydroorotase</fullName>
        <ecNumber evidence="4">3.5.2.3</ecNumber>
    </submittedName>
</protein>
<dbReference type="Pfam" id="PF12890">
    <property type="entry name" value="DHOase"/>
    <property type="match status" value="1"/>
</dbReference>
<dbReference type="InterPro" id="IPR011059">
    <property type="entry name" value="Metal-dep_hydrolase_composite"/>
</dbReference>
<dbReference type="InterPro" id="IPR032466">
    <property type="entry name" value="Metal_Hydrolase"/>
</dbReference>
<dbReference type="EMBL" id="JACIBY010000015">
    <property type="protein sequence ID" value="MBB3841261.1"/>
    <property type="molecule type" value="Genomic_DNA"/>
</dbReference>
<dbReference type="InterPro" id="IPR024403">
    <property type="entry name" value="DHOase_cat"/>
</dbReference>
<dbReference type="SUPFAM" id="SSF51338">
    <property type="entry name" value="Composite domain of metallo-dependent hydrolases"/>
    <property type="match status" value="1"/>
</dbReference>
<dbReference type="GO" id="GO:0004151">
    <property type="term" value="F:dihydroorotase activity"/>
    <property type="evidence" value="ECO:0007669"/>
    <property type="project" value="UniProtKB-EC"/>
</dbReference>
<keyword evidence="5" id="KW-1185">Reference proteome</keyword>
<evidence type="ECO:0000259" key="3">
    <source>
        <dbReference type="Pfam" id="PF12890"/>
    </source>
</evidence>
<keyword evidence="4" id="KW-0378">Hydrolase</keyword>
<dbReference type="SUPFAM" id="SSF51556">
    <property type="entry name" value="Metallo-dependent hydrolases"/>
    <property type="match status" value="1"/>
</dbReference>
<dbReference type="RefSeq" id="WP_183978808.1">
    <property type="nucleotide sequence ID" value="NZ_JACIBY010000015.1"/>
</dbReference>
<dbReference type="Proteomes" id="UP000541352">
    <property type="component" value="Unassembled WGS sequence"/>
</dbReference>
<accession>A0A7W6ETC5</accession>
<evidence type="ECO:0000259" key="2">
    <source>
        <dbReference type="Pfam" id="PF01979"/>
    </source>
</evidence>
<dbReference type="PANTHER" id="PTHR43668">
    <property type="entry name" value="ALLANTOINASE"/>
    <property type="match status" value="1"/>
</dbReference>
<keyword evidence="1" id="KW-0665">Pyrimidine biosynthesis</keyword>
<dbReference type="GO" id="GO:0004038">
    <property type="term" value="F:allantoinase activity"/>
    <property type="evidence" value="ECO:0007669"/>
    <property type="project" value="TreeGrafter"/>
</dbReference>
<dbReference type="GO" id="GO:0005737">
    <property type="term" value="C:cytoplasm"/>
    <property type="evidence" value="ECO:0007669"/>
    <property type="project" value="TreeGrafter"/>
</dbReference>
<dbReference type="AlphaFoldDB" id="A0A7W6ETC5"/>
<dbReference type="PANTHER" id="PTHR43668:SF2">
    <property type="entry name" value="ALLANTOINASE"/>
    <property type="match status" value="1"/>
</dbReference>
<name>A0A7W6ETC5_9BACT</name>
<dbReference type="EC" id="3.5.2.3" evidence="4"/>
<feature type="domain" description="Amidohydrolase-related" evidence="2">
    <location>
        <begin position="257"/>
        <end position="417"/>
    </location>
</feature>
<dbReference type="InterPro" id="IPR004722">
    <property type="entry name" value="DHOase"/>
</dbReference>
<dbReference type="CDD" id="cd01317">
    <property type="entry name" value="DHOase_IIa"/>
    <property type="match status" value="1"/>
</dbReference>
<dbReference type="GO" id="GO:0006221">
    <property type="term" value="P:pyrimidine nucleotide biosynthetic process"/>
    <property type="evidence" value="ECO:0007669"/>
    <property type="project" value="UniProtKB-KW"/>
</dbReference>
<dbReference type="Gene3D" id="3.20.20.140">
    <property type="entry name" value="Metal-dependent hydrolases"/>
    <property type="match status" value="1"/>
</dbReference>
<evidence type="ECO:0000313" key="4">
    <source>
        <dbReference type="EMBL" id="MBB3841261.1"/>
    </source>
</evidence>
<dbReference type="NCBIfam" id="TIGR00857">
    <property type="entry name" value="pyrC_multi"/>
    <property type="match status" value="1"/>
</dbReference>
<evidence type="ECO:0000256" key="1">
    <source>
        <dbReference type="ARBA" id="ARBA00022975"/>
    </source>
</evidence>
<evidence type="ECO:0000313" key="5">
    <source>
        <dbReference type="Proteomes" id="UP000541352"/>
    </source>
</evidence>
<proteinExistence type="predicted"/>